<reference evidence="1" key="1">
    <citation type="journal article" date="2021" name="New Phytol.">
        <title>Evolutionary innovations through gain and loss of genes in the ectomycorrhizal Boletales.</title>
        <authorList>
            <person name="Wu G."/>
            <person name="Miyauchi S."/>
            <person name="Morin E."/>
            <person name="Kuo A."/>
            <person name="Drula E."/>
            <person name="Varga T."/>
            <person name="Kohler A."/>
            <person name="Feng B."/>
            <person name="Cao Y."/>
            <person name="Lipzen A."/>
            <person name="Daum C."/>
            <person name="Hundley H."/>
            <person name="Pangilinan J."/>
            <person name="Johnson J."/>
            <person name="Barry K."/>
            <person name="LaButti K."/>
            <person name="Ng V."/>
            <person name="Ahrendt S."/>
            <person name="Min B."/>
            <person name="Choi I.G."/>
            <person name="Park H."/>
            <person name="Plett J.M."/>
            <person name="Magnuson J."/>
            <person name="Spatafora J.W."/>
            <person name="Nagy L.G."/>
            <person name="Henrissat B."/>
            <person name="Grigoriev I.V."/>
            <person name="Yang Z.L."/>
            <person name="Xu J."/>
            <person name="Martin F.M."/>
        </authorList>
    </citation>
    <scope>NUCLEOTIDE SEQUENCE</scope>
    <source>
        <strain evidence="1">KUC20120723A-06</strain>
    </source>
</reference>
<gene>
    <name evidence="1" type="ORF">BV22DRAFT_1053558</name>
</gene>
<evidence type="ECO:0000313" key="1">
    <source>
        <dbReference type="EMBL" id="KAH7930971.1"/>
    </source>
</evidence>
<evidence type="ECO:0000313" key="2">
    <source>
        <dbReference type="Proteomes" id="UP000790709"/>
    </source>
</evidence>
<keyword evidence="2" id="KW-1185">Reference proteome</keyword>
<accession>A0ACB8BZB8</accession>
<dbReference type="EMBL" id="MU266328">
    <property type="protein sequence ID" value="KAH7930971.1"/>
    <property type="molecule type" value="Genomic_DNA"/>
</dbReference>
<protein>
    <submittedName>
        <fullName evidence="1">Rho GTPase activation protein</fullName>
    </submittedName>
</protein>
<dbReference type="Proteomes" id="UP000790709">
    <property type="component" value="Unassembled WGS sequence"/>
</dbReference>
<organism evidence="1 2">
    <name type="scientific">Leucogyrophana mollusca</name>
    <dbReference type="NCBI Taxonomy" id="85980"/>
    <lineage>
        <taxon>Eukaryota</taxon>
        <taxon>Fungi</taxon>
        <taxon>Dikarya</taxon>
        <taxon>Basidiomycota</taxon>
        <taxon>Agaricomycotina</taxon>
        <taxon>Agaricomycetes</taxon>
        <taxon>Agaricomycetidae</taxon>
        <taxon>Boletales</taxon>
        <taxon>Boletales incertae sedis</taxon>
        <taxon>Leucogyrophana</taxon>
    </lineage>
</organism>
<sequence>MSALSSLTSSRSALEASPEFLLSAELYVPPTASAALRKQTVSRRKAEWREPARPAEESQKKVKEKSSWMSLARSAAGGGQWRPATCKISDEDDKCSLNIYIDETILYQTVYIHMLNHTDIRQADPSLFLRKNCLGIYSVGGQRWSSTNNMDPLYLHFSDAEECNTWLVLLRSYSKPEIYGQAFIPADGGLYRMWRQVELTIVQGRSLGNHKSLSDANASSVNLGDPDARPEHDPVDLDVFCEIHLNDNLCGRTTVKKGIGSPDWHEGFTFADLPPFEALEVVVWKEKRLLKPILLGSVRIALSNFRRSEAIEGWFPVLQPGAMSSCAQAGDIRMKIRVDEEIILPHSGYSGLLQVLHTRNVLDWMGDFERKLQLRTISFQLMCIAIAKNVLLEHVSDFADREVDGTPHSHNTLFRGNTILTKTMELAMAFYGRAFLEASIGSIIRRLCSEKVAIEVDPVRSGKGSKDVERSVEQLVYWSQEIWNQIYAVRNECPHEMRRLFEHVRKLVQQRYGVDDSSEAKNRDLHWQSVSAFCFLRFIVPAILHPHLFGLYPGLPSAGVQRSLTLIAKVIQSLANLNATVQKEDFMRGIGDFLKHNLPKMVEYLLVVSTPELDPYSPHSGLSAHRHDRLNVVNSLHQRGAHMPILDKEAIPLLPHVLDIPRHLACISSAIIRSARTADPKGKSSDNENPHLSDLCAKAFDVEEQGLRRVSQLAGVESSPVALKWDVPRAPATIEEPFPSPPSPISPARSRQRRRVSRPSTAPSLTDLSARFRAQSPSDSSVPPSPITQPVSSLRPPAPGSEPDMPTKKLPPSQEVQVTRTPGRPRFLRPKSISADSISTFATPTTREPHTSSSPSSLNISVVSPIEAFDDSNRKRKNILHGFLTRR</sequence>
<name>A0ACB8BZB8_9AGAM</name>
<comment type="caution">
    <text evidence="1">The sequence shown here is derived from an EMBL/GenBank/DDBJ whole genome shotgun (WGS) entry which is preliminary data.</text>
</comment>
<proteinExistence type="predicted"/>